<dbReference type="AlphaFoldDB" id="A0A8J5RM62"/>
<reference evidence="2" key="2">
    <citation type="submission" date="2021-02" db="EMBL/GenBank/DDBJ databases">
        <authorList>
            <person name="Kimball J.A."/>
            <person name="Haas M.W."/>
            <person name="Macchietto M."/>
            <person name="Kono T."/>
            <person name="Duquette J."/>
            <person name="Shao M."/>
        </authorList>
    </citation>
    <scope>NUCLEOTIDE SEQUENCE</scope>
    <source>
        <tissue evidence="2">Fresh leaf tissue</tissue>
    </source>
</reference>
<protein>
    <submittedName>
        <fullName evidence="2">Uncharacterized protein</fullName>
    </submittedName>
</protein>
<evidence type="ECO:0000313" key="2">
    <source>
        <dbReference type="EMBL" id="KAG8061580.1"/>
    </source>
</evidence>
<accession>A0A8J5RM62</accession>
<organism evidence="2 3">
    <name type="scientific">Zizania palustris</name>
    <name type="common">Northern wild rice</name>
    <dbReference type="NCBI Taxonomy" id="103762"/>
    <lineage>
        <taxon>Eukaryota</taxon>
        <taxon>Viridiplantae</taxon>
        <taxon>Streptophyta</taxon>
        <taxon>Embryophyta</taxon>
        <taxon>Tracheophyta</taxon>
        <taxon>Spermatophyta</taxon>
        <taxon>Magnoliopsida</taxon>
        <taxon>Liliopsida</taxon>
        <taxon>Poales</taxon>
        <taxon>Poaceae</taxon>
        <taxon>BOP clade</taxon>
        <taxon>Oryzoideae</taxon>
        <taxon>Oryzeae</taxon>
        <taxon>Zizaniinae</taxon>
        <taxon>Zizania</taxon>
    </lineage>
</organism>
<comment type="caution">
    <text evidence="2">The sequence shown here is derived from an EMBL/GenBank/DDBJ whole genome shotgun (WGS) entry which is preliminary data.</text>
</comment>
<reference evidence="2" key="1">
    <citation type="journal article" date="2021" name="bioRxiv">
        <title>Whole Genome Assembly and Annotation of Northern Wild Rice, Zizania palustris L., Supports a Whole Genome Duplication in the Zizania Genus.</title>
        <authorList>
            <person name="Haas M."/>
            <person name="Kono T."/>
            <person name="Macchietto M."/>
            <person name="Millas R."/>
            <person name="McGilp L."/>
            <person name="Shao M."/>
            <person name="Duquette J."/>
            <person name="Hirsch C.N."/>
            <person name="Kimball J."/>
        </authorList>
    </citation>
    <scope>NUCLEOTIDE SEQUENCE</scope>
    <source>
        <tissue evidence="2">Fresh leaf tissue</tissue>
    </source>
</reference>
<feature type="compositionally biased region" description="Basic residues" evidence="1">
    <location>
        <begin position="134"/>
        <end position="152"/>
    </location>
</feature>
<evidence type="ECO:0000256" key="1">
    <source>
        <dbReference type="SAM" id="MobiDB-lite"/>
    </source>
</evidence>
<dbReference type="Proteomes" id="UP000729402">
    <property type="component" value="Unassembled WGS sequence"/>
</dbReference>
<proteinExistence type="predicted"/>
<evidence type="ECO:0000313" key="3">
    <source>
        <dbReference type="Proteomes" id="UP000729402"/>
    </source>
</evidence>
<feature type="region of interest" description="Disordered" evidence="1">
    <location>
        <begin position="30"/>
        <end position="152"/>
    </location>
</feature>
<name>A0A8J5RM62_ZIZPA</name>
<sequence length="152" mass="16710">MQQRVGDGAREEAREMEKVLGFVPEKASERLGGGCARCGLGGTLGRAGTALRARGRRRPGLGTGEEAREMESRGREEEERGGLGIGGRESAQEEKEEMGTAGGRSHAVQEERKRKGEREKGGDGLRAGESRVHAAWRKSKERKQIRKRKKEK</sequence>
<feature type="compositionally biased region" description="Gly residues" evidence="1">
    <location>
        <begin position="31"/>
        <end position="45"/>
    </location>
</feature>
<feature type="compositionally biased region" description="Basic and acidic residues" evidence="1">
    <location>
        <begin position="65"/>
        <end position="81"/>
    </location>
</feature>
<feature type="compositionally biased region" description="Basic and acidic residues" evidence="1">
    <location>
        <begin position="107"/>
        <end position="132"/>
    </location>
</feature>
<keyword evidence="3" id="KW-1185">Reference proteome</keyword>
<gene>
    <name evidence="2" type="ORF">GUJ93_ZPchr0003g18104</name>
</gene>
<dbReference type="EMBL" id="JAAALK010000286">
    <property type="protein sequence ID" value="KAG8061580.1"/>
    <property type="molecule type" value="Genomic_DNA"/>
</dbReference>